<dbReference type="OrthoDB" id="1884855at2759"/>
<evidence type="ECO:0000313" key="12">
    <source>
        <dbReference type="RefSeq" id="XP_013069749.2"/>
    </source>
</evidence>
<keyword evidence="11" id="KW-1185">Reference proteome</keyword>
<keyword evidence="5" id="KW-0132">Cell division</keyword>
<keyword evidence="9" id="KW-0131">Cell cycle</keyword>
<dbReference type="KEGG" id="bgt:106057194"/>
<dbReference type="GO" id="GO:0051301">
    <property type="term" value="P:cell division"/>
    <property type="evidence" value="ECO:0007669"/>
    <property type="project" value="UniProtKB-KW"/>
</dbReference>
<keyword evidence="6" id="KW-0498">Mitosis</keyword>
<organism evidence="11 12">
    <name type="scientific">Biomphalaria glabrata</name>
    <name type="common">Bloodfluke planorb</name>
    <name type="synonym">Freshwater snail</name>
    <dbReference type="NCBI Taxonomy" id="6526"/>
    <lineage>
        <taxon>Eukaryota</taxon>
        <taxon>Metazoa</taxon>
        <taxon>Spiralia</taxon>
        <taxon>Lophotrochozoa</taxon>
        <taxon>Mollusca</taxon>
        <taxon>Gastropoda</taxon>
        <taxon>Heterobranchia</taxon>
        <taxon>Euthyneura</taxon>
        <taxon>Panpulmonata</taxon>
        <taxon>Hygrophila</taxon>
        <taxon>Lymnaeoidea</taxon>
        <taxon>Planorbidae</taxon>
        <taxon>Biomphalaria</taxon>
    </lineage>
</organism>
<keyword evidence="8" id="KW-0175">Coiled coil</keyword>
<comment type="similarity">
    <text evidence="2">Belongs to the mis12 family.</text>
</comment>
<dbReference type="Pfam" id="PF05859">
    <property type="entry name" value="Mis12"/>
    <property type="match status" value="1"/>
</dbReference>
<comment type="subcellular location">
    <subcellularLocation>
        <location evidence="1">Chromosome</location>
        <location evidence="1">Centromere</location>
        <location evidence="1">Kinetochore</location>
    </subcellularLocation>
</comment>
<dbReference type="InterPro" id="IPR008685">
    <property type="entry name" value="Centromere_Mis12"/>
</dbReference>
<evidence type="ECO:0000256" key="5">
    <source>
        <dbReference type="ARBA" id="ARBA00022618"/>
    </source>
</evidence>
<dbReference type="GO" id="GO:0000444">
    <property type="term" value="C:MIS12/MIND type complex"/>
    <property type="evidence" value="ECO:0007669"/>
    <property type="project" value="TreeGrafter"/>
</dbReference>
<evidence type="ECO:0000256" key="9">
    <source>
        <dbReference type="ARBA" id="ARBA00023306"/>
    </source>
</evidence>
<proteinExistence type="inferred from homology"/>
<dbReference type="GeneID" id="106057194"/>
<dbReference type="PANTHER" id="PTHR14527">
    <property type="entry name" value="PROTEIN MIS12 HOMOLOG"/>
    <property type="match status" value="1"/>
</dbReference>
<dbReference type="RefSeq" id="XP_013069749.2">
    <property type="nucleotide sequence ID" value="XM_013214295.2"/>
</dbReference>
<protein>
    <recommendedName>
        <fullName evidence="3">Protein MIS12 homolog</fullName>
    </recommendedName>
</protein>
<evidence type="ECO:0000256" key="3">
    <source>
        <dbReference type="ARBA" id="ARBA00013793"/>
    </source>
</evidence>
<dbReference type="GO" id="GO:0000070">
    <property type="term" value="P:mitotic sister chromatid segregation"/>
    <property type="evidence" value="ECO:0007669"/>
    <property type="project" value="TreeGrafter"/>
</dbReference>
<evidence type="ECO:0000256" key="7">
    <source>
        <dbReference type="ARBA" id="ARBA00022838"/>
    </source>
</evidence>
<dbReference type="Proteomes" id="UP001165740">
    <property type="component" value="Chromosome 15"/>
</dbReference>
<evidence type="ECO:0000313" key="11">
    <source>
        <dbReference type="Proteomes" id="UP001165740"/>
    </source>
</evidence>
<name>A0A9U8E321_BIOGL</name>
<keyword evidence="7" id="KW-0995">Kinetochore</keyword>
<dbReference type="OMA" id="DYLFEMM"/>
<sequence>MVGSCVKKMSENCTSNDNVNIVKVAAATNDNKELKDQNPKDEDGDDSNKFVYETQLFEFTPITFLNGMYNAVCDFYRQALKTFCDACKERCPDLKEDQLRQSRHLISERIDKDICKIFDTLEYYSLNQVFAIPENAVLPEDKCQLAARDKEHDISEIEKRKNEVKKKIIAMKYANAVLSQHLENAEALQGTLDTMLKNISSNGTISQVTAKGLKDWLSYTSQLLTQEENAV</sequence>
<reference evidence="12" key="1">
    <citation type="submission" date="2025-08" db="UniProtKB">
        <authorList>
            <consortium name="RefSeq"/>
        </authorList>
    </citation>
    <scope>IDENTIFICATION</scope>
</reference>
<dbReference type="PANTHER" id="PTHR14527:SF2">
    <property type="entry name" value="PROTEIN MIS12 HOMOLOG"/>
    <property type="match status" value="1"/>
</dbReference>
<dbReference type="GO" id="GO:0051382">
    <property type="term" value="P:kinetochore assembly"/>
    <property type="evidence" value="ECO:0007669"/>
    <property type="project" value="TreeGrafter"/>
</dbReference>
<accession>A0A9U8E321</accession>
<evidence type="ECO:0000256" key="4">
    <source>
        <dbReference type="ARBA" id="ARBA00022454"/>
    </source>
</evidence>
<evidence type="ECO:0000256" key="10">
    <source>
        <dbReference type="ARBA" id="ARBA00023328"/>
    </source>
</evidence>
<evidence type="ECO:0000256" key="6">
    <source>
        <dbReference type="ARBA" id="ARBA00022776"/>
    </source>
</evidence>
<keyword evidence="10" id="KW-0137">Centromere</keyword>
<evidence type="ECO:0000256" key="8">
    <source>
        <dbReference type="ARBA" id="ARBA00023054"/>
    </source>
</evidence>
<evidence type="ECO:0000256" key="2">
    <source>
        <dbReference type="ARBA" id="ARBA00008643"/>
    </source>
</evidence>
<dbReference type="GO" id="GO:0005634">
    <property type="term" value="C:nucleus"/>
    <property type="evidence" value="ECO:0007669"/>
    <property type="project" value="InterPro"/>
</dbReference>
<evidence type="ECO:0000256" key="1">
    <source>
        <dbReference type="ARBA" id="ARBA00004629"/>
    </source>
</evidence>
<gene>
    <name evidence="12" type="primary">LOC106057194</name>
</gene>
<dbReference type="AlphaFoldDB" id="A0A9U8E321"/>
<keyword evidence="4" id="KW-0158">Chromosome</keyword>